<keyword evidence="3" id="KW-1185">Reference proteome</keyword>
<evidence type="ECO:0000256" key="1">
    <source>
        <dbReference type="SAM" id="Phobius"/>
    </source>
</evidence>
<protein>
    <submittedName>
        <fullName evidence="2">Prepilin-type N-terminal cleavage/methylation domain-containing protein</fullName>
    </submittedName>
</protein>
<name>A0ABY9TFT7_9GAMM</name>
<keyword evidence="1" id="KW-1133">Transmembrane helix</keyword>
<gene>
    <name evidence="2" type="ORF">RI845_14015</name>
</gene>
<dbReference type="RefSeq" id="WP_348386786.1">
    <property type="nucleotide sequence ID" value="NZ_CP134146.1"/>
</dbReference>
<keyword evidence="1" id="KW-0812">Transmembrane</keyword>
<feature type="transmembrane region" description="Helical" evidence="1">
    <location>
        <begin position="6"/>
        <end position="31"/>
    </location>
</feature>
<reference evidence="3" key="1">
    <citation type="submission" date="2023-09" db="EMBL/GenBank/DDBJ databases">
        <authorList>
            <person name="Li S."/>
            <person name="Li X."/>
            <person name="Zhang C."/>
            <person name="Zhao Z."/>
        </authorList>
    </citation>
    <scope>NUCLEOTIDE SEQUENCE [LARGE SCALE GENOMIC DNA]</scope>
    <source>
        <strain evidence="3">SQ345</strain>
    </source>
</reference>
<dbReference type="InterPro" id="IPR012902">
    <property type="entry name" value="N_methyl_site"/>
</dbReference>
<evidence type="ECO:0000313" key="2">
    <source>
        <dbReference type="EMBL" id="WNC67627.1"/>
    </source>
</evidence>
<accession>A0ABY9TFT7</accession>
<dbReference type="Gene3D" id="3.30.700.10">
    <property type="entry name" value="Glycoprotein, Type 4 Pilin"/>
    <property type="match status" value="1"/>
</dbReference>
<dbReference type="SUPFAM" id="SSF54523">
    <property type="entry name" value="Pili subunits"/>
    <property type="match status" value="1"/>
</dbReference>
<dbReference type="Pfam" id="PF07963">
    <property type="entry name" value="N_methyl"/>
    <property type="match status" value="1"/>
</dbReference>
<dbReference type="Proteomes" id="UP001248581">
    <property type="component" value="Chromosome"/>
</dbReference>
<dbReference type="InterPro" id="IPR045584">
    <property type="entry name" value="Pilin-like"/>
</dbReference>
<dbReference type="EMBL" id="CP134146">
    <property type="protein sequence ID" value="WNC67627.1"/>
    <property type="molecule type" value="Genomic_DNA"/>
</dbReference>
<dbReference type="NCBIfam" id="TIGR02532">
    <property type="entry name" value="IV_pilin_GFxxxE"/>
    <property type="match status" value="1"/>
</dbReference>
<evidence type="ECO:0000313" key="3">
    <source>
        <dbReference type="Proteomes" id="UP001248581"/>
    </source>
</evidence>
<proteinExistence type="predicted"/>
<organism evidence="2 3">
    <name type="scientific">Thalassotalea nanhaiensis</name>
    <dbReference type="NCBI Taxonomy" id="3065648"/>
    <lineage>
        <taxon>Bacteria</taxon>
        <taxon>Pseudomonadati</taxon>
        <taxon>Pseudomonadota</taxon>
        <taxon>Gammaproteobacteria</taxon>
        <taxon>Alteromonadales</taxon>
        <taxon>Colwelliaceae</taxon>
        <taxon>Thalassotalea</taxon>
    </lineage>
</organism>
<dbReference type="PROSITE" id="PS00409">
    <property type="entry name" value="PROKAR_NTER_METHYL"/>
    <property type="match status" value="1"/>
</dbReference>
<keyword evidence="1" id="KW-0472">Membrane</keyword>
<sequence>MKKTQGITLIEILITILIMSILASVAGPSFIDSFKKRRLVSAVEELYSHLQLARSEALSGKILDPKNPKYDPIFVSFSGSGTSWSYGLSQGTTCNPTITVNTDANACVLVVEVGNDVSAEDNVLMRVDGSEYEDVSLVVYGSGSVEFNPVRGTADSRRFFKFTSSSGESIWVRLGRLGNVTMCSSDFSEYSECPSS</sequence>